<proteinExistence type="predicted"/>
<feature type="non-terminal residue" evidence="1">
    <location>
        <position position="294"/>
    </location>
</feature>
<dbReference type="EMBL" id="JAOPGA020001995">
    <property type="protein sequence ID" value="KAL0492097.1"/>
    <property type="molecule type" value="Genomic_DNA"/>
</dbReference>
<protein>
    <submittedName>
        <fullName evidence="1">Uncharacterized protein</fullName>
    </submittedName>
</protein>
<reference evidence="1 2" key="1">
    <citation type="submission" date="2024-03" db="EMBL/GenBank/DDBJ databases">
        <title>The Acrasis kona genome and developmental transcriptomes reveal deep origins of eukaryotic multicellular pathways.</title>
        <authorList>
            <person name="Sheikh S."/>
            <person name="Fu C.-J."/>
            <person name="Brown M.W."/>
            <person name="Baldauf S.L."/>
        </authorList>
    </citation>
    <scope>NUCLEOTIDE SEQUENCE [LARGE SCALE GENOMIC DNA]</scope>
    <source>
        <strain evidence="1 2">ATCC MYA-3509</strain>
    </source>
</reference>
<dbReference type="AlphaFoldDB" id="A0AAW2ZU42"/>
<dbReference type="Proteomes" id="UP001431209">
    <property type="component" value="Unassembled WGS sequence"/>
</dbReference>
<gene>
    <name evidence="1" type="ORF">AKO1_015699</name>
</gene>
<evidence type="ECO:0000313" key="2">
    <source>
        <dbReference type="Proteomes" id="UP001431209"/>
    </source>
</evidence>
<organism evidence="1 2">
    <name type="scientific">Acrasis kona</name>
    <dbReference type="NCBI Taxonomy" id="1008807"/>
    <lineage>
        <taxon>Eukaryota</taxon>
        <taxon>Discoba</taxon>
        <taxon>Heterolobosea</taxon>
        <taxon>Tetramitia</taxon>
        <taxon>Eutetramitia</taxon>
        <taxon>Acrasidae</taxon>
        <taxon>Acrasis</taxon>
    </lineage>
</organism>
<comment type="caution">
    <text evidence="1">The sequence shown here is derived from an EMBL/GenBank/DDBJ whole genome shotgun (WGS) entry which is preliminary data.</text>
</comment>
<sequence length="294" mass="33904">MTNQFEYTPDQYLSLIYHRIGLVVRTEPSTYVTNIEKQKKDFGQFFRADVLFPYLSDEIALQYSALMKPKEELLPYWKTDPKGSCLPTLLLGVSGSGKTHTITEYGAQGFILYFTAAMRPQDKDFYSTFMVGMVEKEMNSVALTPTDYTNGIQLSDKKEKIGAKVIQFFLFLKLAALLCLLKKYPNMTPGMFFFDQLNGRSKYYLQLMYQCQNDFGDFCKYSDNQLIRMVAQEIRTCTQDKFKIGIAFDECNVYNDTLSNYYTSTSTTEQRGLYTAIARQTNDMLDIFDVILEA</sequence>
<accession>A0AAW2ZU42</accession>
<name>A0AAW2ZU42_9EUKA</name>
<evidence type="ECO:0000313" key="1">
    <source>
        <dbReference type="EMBL" id="KAL0492097.1"/>
    </source>
</evidence>
<keyword evidence="2" id="KW-1185">Reference proteome</keyword>